<sequence length="577" mass="60918">MASRSEVPGYPDVAEGGSPLERVRELVRSFGVAGRGHREAVAMLADGCTLAGVVRATAVPRRLVEQVLGALGDDLVSDGERLRIRPDKAGEYREAFGAARLGPTAVELPGEGRLRDADALIGEMERIIAAAPRPKKALDHVPATPETAVRRALWLDGTYELAGATLLCIGDHDLTSIVTCLVNPAVRAVVVDLDEDLLAYVGQVAAERGLRIETGWADFRFGLPASARECADLVFTDPPYTPDGVRLFLARGLEGLRDREHGRLLMAYGFGSHHPGLGYNVQQAAGDLSLVYEAILPHFNRYDGAQAVGSASDLYVCRPTARTWRSLSRVATDAVTIYTHGTQSSEARSGRGEEAVTEAVRAAARGQDELEVAADVPLGAVLDGTAQASVRNARTTAYAADLSDDPGAWLFRALLGVTARRVAVAVPNGHPDIGSEAAQSALRDDLAGKWTLTFRRSTPDPRHAVVVADEAGATTDPVAAARRVVLSGASRNLGNAWRDALVKAARAGGGSLGKAEAREIVASAAASAGLPDETLARPLATLPRSRVRAVLSAVVGSLPQVNVTARTDRGIVHEQVR</sequence>
<dbReference type="RefSeq" id="WP_344105451.1">
    <property type="nucleotide sequence ID" value="NZ_BAAANL010000008.1"/>
</dbReference>
<dbReference type="Pfam" id="PF01861">
    <property type="entry name" value="BpsA_C"/>
    <property type="match status" value="1"/>
</dbReference>
<dbReference type="PANTHER" id="PTHR23290">
    <property type="entry name" value="RRNA N6-ADENOSINE-METHYLTRANSFERASE METTL5"/>
    <property type="match status" value="1"/>
</dbReference>
<feature type="domain" description="N(4)-bis(aminopropyl)spermidine synthase C-terminal" evidence="1">
    <location>
        <begin position="124"/>
        <end position="308"/>
    </location>
</feature>
<evidence type="ECO:0000313" key="2">
    <source>
        <dbReference type="EMBL" id="GAA1872676.1"/>
    </source>
</evidence>
<dbReference type="InterPro" id="IPR002052">
    <property type="entry name" value="DNA_methylase_N6_adenine_CS"/>
</dbReference>
<dbReference type="SUPFAM" id="SSF53335">
    <property type="entry name" value="S-adenosyl-L-methionine-dependent methyltransferases"/>
    <property type="match status" value="1"/>
</dbReference>
<reference evidence="2 3" key="1">
    <citation type="journal article" date="2019" name="Int. J. Syst. Evol. Microbiol.">
        <title>The Global Catalogue of Microorganisms (GCM) 10K type strain sequencing project: providing services to taxonomists for standard genome sequencing and annotation.</title>
        <authorList>
            <consortium name="The Broad Institute Genomics Platform"/>
            <consortium name="The Broad Institute Genome Sequencing Center for Infectious Disease"/>
            <person name="Wu L."/>
            <person name="Ma J."/>
        </authorList>
    </citation>
    <scope>NUCLEOTIDE SEQUENCE [LARGE SCALE GENOMIC DNA]</scope>
    <source>
        <strain evidence="2 3">JCM 14326</strain>
    </source>
</reference>
<dbReference type="PROSITE" id="PS00092">
    <property type="entry name" value="N6_MTASE"/>
    <property type="match status" value="1"/>
</dbReference>
<evidence type="ECO:0000259" key="1">
    <source>
        <dbReference type="Pfam" id="PF01861"/>
    </source>
</evidence>
<proteinExistence type="predicted"/>
<dbReference type="InterPro" id="IPR002723">
    <property type="entry name" value="BpsA_C"/>
</dbReference>
<organism evidence="2 3">
    <name type="scientific">Myceligenerans crystallogenes</name>
    <dbReference type="NCBI Taxonomy" id="316335"/>
    <lineage>
        <taxon>Bacteria</taxon>
        <taxon>Bacillati</taxon>
        <taxon>Actinomycetota</taxon>
        <taxon>Actinomycetes</taxon>
        <taxon>Micrococcales</taxon>
        <taxon>Promicromonosporaceae</taxon>
        <taxon>Myceligenerans</taxon>
    </lineage>
</organism>
<dbReference type="PANTHER" id="PTHR23290:SF0">
    <property type="entry name" value="RRNA N6-ADENOSINE-METHYLTRANSFERASE METTL5"/>
    <property type="match status" value="1"/>
</dbReference>
<gene>
    <name evidence="2" type="ORF">GCM10009751_35050</name>
</gene>
<dbReference type="InterPro" id="IPR051720">
    <property type="entry name" value="rRNA_MeTrfase/Polyamine_Synth"/>
</dbReference>
<evidence type="ECO:0000313" key="3">
    <source>
        <dbReference type="Proteomes" id="UP001501094"/>
    </source>
</evidence>
<dbReference type="EMBL" id="BAAANL010000008">
    <property type="protein sequence ID" value="GAA1872676.1"/>
    <property type="molecule type" value="Genomic_DNA"/>
</dbReference>
<keyword evidence="3" id="KW-1185">Reference proteome</keyword>
<name>A0ABN2NK48_9MICO</name>
<dbReference type="Proteomes" id="UP001501094">
    <property type="component" value="Unassembled WGS sequence"/>
</dbReference>
<protein>
    <submittedName>
        <fullName evidence="2">Bis-aminopropyl spermidine synthase family protein</fullName>
    </submittedName>
</protein>
<dbReference type="Gene3D" id="3.40.50.150">
    <property type="entry name" value="Vaccinia Virus protein VP39"/>
    <property type="match status" value="1"/>
</dbReference>
<comment type="caution">
    <text evidence="2">The sequence shown here is derived from an EMBL/GenBank/DDBJ whole genome shotgun (WGS) entry which is preliminary data.</text>
</comment>
<accession>A0ABN2NK48</accession>
<dbReference type="InterPro" id="IPR029063">
    <property type="entry name" value="SAM-dependent_MTases_sf"/>
</dbReference>